<dbReference type="AlphaFoldDB" id="A0A8H5GVF7"/>
<dbReference type="SMART" id="SM00213">
    <property type="entry name" value="UBQ"/>
    <property type="match status" value="1"/>
</dbReference>
<gene>
    <name evidence="2" type="ORF">D9758_003454</name>
</gene>
<reference evidence="2 3" key="1">
    <citation type="journal article" date="2020" name="ISME J.">
        <title>Uncovering the hidden diversity of litter-decomposition mechanisms in mushroom-forming fungi.</title>
        <authorList>
            <person name="Floudas D."/>
            <person name="Bentzer J."/>
            <person name="Ahren D."/>
            <person name="Johansson T."/>
            <person name="Persson P."/>
            <person name="Tunlid A."/>
        </authorList>
    </citation>
    <scope>NUCLEOTIDE SEQUENCE [LARGE SCALE GENOMIC DNA]</scope>
    <source>
        <strain evidence="2 3">CBS 291.85</strain>
    </source>
</reference>
<dbReference type="InterPro" id="IPR019956">
    <property type="entry name" value="Ubiquitin_dom"/>
</dbReference>
<dbReference type="PROSITE" id="PS50053">
    <property type="entry name" value="UBIQUITIN_2"/>
    <property type="match status" value="1"/>
</dbReference>
<proteinExistence type="predicted"/>
<dbReference type="EMBL" id="JAACJM010000007">
    <property type="protein sequence ID" value="KAF5371803.1"/>
    <property type="molecule type" value="Genomic_DNA"/>
</dbReference>
<dbReference type="Gene3D" id="3.10.20.90">
    <property type="entry name" value="Phosphatidylinositol 3-kinase Catalytic Subunit, Chain A, domain 1"/>
    <property type="match status" value="1"/>
</dbReference>
<dbReference type="PRINTS" id="PR00348">
    <property type="entry name" value="UBIQUITIN"/>
</dbReference>
<dbReference type="InterPro" id="IPR029071">
    <property type="entry name" value="Ubiquitin-like_domsf"/>
</dbReference>
<sequence length="406" mass="45791">MSKRARTSHRQTSGQKLMIFLYGTRQVLVARPETYDDALETAEEYFRIPRGAVILRTSDLEICRGHQIEVSCGAWEVIREEARSIEVIKEHEVRPPEPRRATPHNDALVVMDGKQISIDVEGSDTIEIVKARIHEKAGTPPNLQRLIYAGLQLEDGRTLSDHNIQKESTLHLAPEQADATVRLSLVPAWEFSAVYPVVPVVAAEEGHGGQHLEWSVSTHKDGTLYDHHSGADIAYLYWEALSNPHGLLSPPASPRPDASPLDYFDPAHPVITKDDSVVLCIEKNMATYLDKALLKLGLHVEARTSFITYWLPSIVKHKYIAIRFLNQSAYERAAPLDVSPKPDVVTRIFMLSRGILEEDIENWAEAMDRATEDVTRWQDIVGVDESKMLDPKLFRVLEWGGMEIKQ</sequence>
<protein>
    <recommendedName>
        <fullName evidence="1">Ubiquitin-like domain-containing protein</fullName>
    </recommendedName>
</protein>
<dbReference type="InterPro" id="IPR000626">
    <property type="entry name" value="Ubiquitin-like_dom"/>
</dbReference>
<organism evidence="2 3">
    <name type="scientific">Tetrapyrgos nigripes</name>
    <dbReference type="NCBI Taxonomy" id="182062"/>
    <lineage>
        <taxon>Eukaryota</taxon>
        <taxon>Fungi</taxon>
        <taxon>Dikarya</taxon>
        <taxon>Basidiomycota</taxon>
        <taxon>Agaricomycotina</taxon>
        <taxon>Agaricomycetes</taxon>
        <taxon>Agaricomycetidae</taxon>
        <taxon>Agaricales</taxon>
        <taxon>Marasmiineae</taxon>
        <taxon>Marasmiaceae</taxon>
        <taxon>Tetrapyrgos</taxon>
    </lineage>
</organism>
<evidence type="ECO:0000259" key="1">
    <source>
        <dbReference type="PROSITE" id="PS50053"/>
    </source>
</evidence>
<dbReference type="Pfam" id="PF00240">
    <property type="entry name" value="ubiquitin"/>
    <property type="match status" value="1"/>
</dbReference>
<comment type="caution">
    <text evidence="2">The sequence shown here is derived from an EMBL/GenBank/DDBJ whole genome shotgun (WGS) entry which is preliminary data.</text>
</comment>
<name>A0A8H5GVF7_9AGAR</name>
<evidence type="ECO:0000313" key="3">
    <source>
        <dbReference type="Proteomes" id="UP000559256"/>
    </source>
</evidence>
<dbReference type="Proteomes" id="UP000559256">
    <property type="component" value="Unassembled WGS sequence"/>
</dbReference>
<accession>A0A8H5GVF7</accession>
<dbReference type="OrthoDB" id="428577at2759"/>
<feature type="domain" description="Ubiquitin-like" evidence="1">
    <location>
        <begin position="108"/>
        <end position="179"/>
    </location>
</feature>
<evidence type="ECO:0000313" key="2">
    <source>
        <dbReference type="EMBL" id="KAF5371803.1"/>
    </source>
</evidence>
<dbReference type="InterPro" id="IPR050158">
    <property type="entry name" value="Ubiquitin_ubiquitin-like"/>
</dbReference>
<keyword evidence="3" id="KW-1185">Reference proteome</keyword>
<dbReference type="PANTHER" id="PTHR10666">
    <property type="entry name" value="UBIQUITIN"/>
    <property type="match status" value="1"/>
</dbReference>
<dbReference type="SUPFAM" id="SSF54236">
    <property type="entry name" value="Ubiquitin-like"/>
    <property type="match status" value="1"/>
</dbReference>